<dbReference type="PROSITE" id="PS51257">
    <property type="entry name" value="PROKAR_LIPOPROTEIN"/>
    <property type="match status" value="1"/>
</dbReference>
<dbReference type="InterPro" id="IPR033985">
    <property type="entry name" value="SusD-like_N"/>
</dbReference>
<comment type="similarity">
    <text evidence="2">Belongs to the SusD family.</text>
</comment>
<evidence type="ECO:0000256" key="1">
    <source>
        <dbReference type="ARBA" id="ARBA00004442"/>
    </source>
</evidence>
<evidence type="ECO:0000313" key="9">
    <source>
        <dbReference type="Proteomes" id="UP000240971"/>
    </source>
</evidence>
<organism evidence="8 9">
    <name type="scientific">Chitinophaga niastensis</name>
    <dbReference type="NCBI Taxonomy" id="536980"/>
    <lineage>
        <taxon>Bacteria</taxon>
        <taxon>Pseudomonadati</taxon>
        <taxon>Bacteroidota</taxon>
        <taxon>Chitinophagia</taxon>
        <taxon>Chitinophagales</taxon>
        <taxon>Chitinophagaceae</taxon>
        <taxon>Chitinophaga</taxon>
    </lineage>
</organism>
<keyword evidence="4" id="KW-0472">Membrane</keyword>
<sequence>MRYIFLTIIATALLASGCSKSFLDKKPDDRITTDNFWANESDATLALYGVYNVLHESFVYGYGGGFDACSPNAYQWAYWEGMEKQVGNGTISANDGGIVSGRWQQCYTGINRANTFIENIDKVAMDDALKTQMKGEIYFLRGVFYALLANSYGGVPVFTKTITADQARAMKRNSEDETWAQVHADYDEAIKRLGTTAPITGRATLGAALAMKLRAYLYKANWDKVLEYADKIDALNKYSLFPSYHGLFQLANENNAEVMFDVEYMDGPFQQGSYFDRHWQPQNMKYGIDGSNSVAPIQNLVDAYETIDGAPVNPATPYVNRDPRLDFTILRPGAYFQGQLYPVEIKNHTGQKVGYSIRKYTIETQQVVAGQEPLNFIIFRYADVLLSKAEALIEKGTDVPQAIRLINQIRTSRTDVKITALPASLSQSDARAKLRHERRIEFALEGLYWDDVRRWGIGKDIYPIEVRGADGGLIETKFGNGYVQEKSIHLPISNNEISINNNLTQNTGY</sequence>
<evidence type="ECO:0000256" key="5">
    <source>
        <dbReference type="ARBA" id="ARBA00023237"/>
    </source>
</evidence>
<dbReference type="InterPro" id="IPR012944">
    <property type="entry name" value="SusD_RagB_dom"/>
</dbReference>
<keyword evidence="3" id="KW-0732">Signal</keyword>
<feature type="domain" description="SusD-like N-terminal" evidence="7">
    <location>
        <begin position="22"/>
        <end position="217"/>
    </location>
</feature>
<dbReference type="EMBL" id="PYAW01000002">
    <property type="protein sequence ID" value="PSL48313.1"/>
    <property type="molecule type" value="Genomic_DNA"/>
</dbReference>
<dbReference type="Gene3D" id="1.25.40.390">
    <property type="match status" value="1"/>
</dbReference>
<dbReference type="RefSeq" id="WP_106528703.1">
    <property type="nucleotide sequence ID" value="NZ_PYAW01000002.1"/>
</dbReference>
<feature type="domain" description="RagB/SusD" evidence="6">
    <location>
        <begin position="257"/>
        <end position="509"/>
    </location>
</feature>
<evidence type="ECO:0000256" key="4">
    <source>
        <dbReference type="ARBA" id="ARBA00023136"/>
    </source>
</evidence>
<dbReference type="SUPFAM" id="SSF48452">
    <property type="entry name" value="TPR-like"/>
    <property type="match status" value="1"/>
</dbReference>
<dbReference type="Pfam" id="PF14322">
    <property type="entry name" value="SusD-like_3"/>
    <property type="match status" value="1"/>
</dbReference>
<proteinExistence type="inferred from homology"/>
<dbReference type="OrthoDB" id="5694214at2"/>
<accession>A0A2P8HPZ8</accession>
<evidence type="ECO:0000313" key="8">
    <source>
        <dbReference type="EMBL" id="PSL48313.1"/>
    </source>
</evidence>
<evidence type="ECO:0000259" key="7">
    <source>
        <dbReference type="Pfam" id="PF14322"/>
    </source>
</evidence>
<comment type="caution">
    <text evidence="8">The sequence shown here is derived from an EMBL/GenBank/DDBJ whole genome shotgun (WGS) entry which is preliminary data.</text>
</comment>
<dbReference type="InterPro" id="IPR011990">
    <property type="entry name" value="TPR-like_helical_dom_sf"/>
</dbReference>
<evidence type="ECO:0000256" key="2">
    <source>
        <dbReference type="ARBA" id="ARBA00006275"/>
    </source>
</evidence>
<reference evidence="8 9" key="1">
    <citation type="submission" date="2018-03" db="EMBL/GenBank/DDBJ databases">
        <title>Genomic Encyclopedia of Archaeal and Bacterial Type Strains, Phase II (KMG-II): from individual species to whole genera.</title>
        <authorList>
            <person name="Goeker M."/>
        </authorList>
    </citation>
    <scope>NUCLEOTIDE SEQUENCE [LARGE SCALE GENOMIC DNA]</scope>
    <source>
        <strain evidence="8 9">DSM 24859</strain>
    </source>
</reference>
<dbReference type="Proteomes" id="UP000240971">
    <property type="component" value="Unassembled WGS sequence"/>
</dbReference>
<name>A0A2P8HPZ8_CHINA</name>
<dbReference type="Pfam" id="PF07980">
    <property type="entry name" value="SusD_RagB"/>
    <property type="match status" value="1"/>
</dbReference>
<gene>
    <name evidence="8" type="ORF">CLV51_1021180</name>
</gene>
<evidence type="ECO:0000259" key="6">
    <source>
        <dbReference type="Pfam" id="PF07980"/>
    </source>
</evidence>
<dbReference type="AlphaFoldDB" id="A0A2P8HPZ8"/>
<dbReference type="CDD" id="cd08977">
    <property type="entry name" value="SusD"/>
    <property type="match status" value="1"/>
</dbReference>
<protein>
    <submittedName>
        <fullName evidence="8">RagB/SusD domain-containing protein</fullName>
    </submittedName>
</protein>
<keyword evidence="5" id="KW-0998">Cell outer membrane</keyword>
<evidence type="ECO:0000256" key="3">
    <source>
        <dbReference type="ARBA" id="ARBA00022729"/>
    </source>
</evidence>
<dbReference type="GO" id="GO:0009279">
    <property type="term" value="C:cell outer membrane"/>
    <property type="evidence" value="ECO:0007669"/>
    <property type="project" value="UniProtKB-SubCell"/>
</dbReference>
<comment type="subcellular location">
    <subcellularLocation>
        <location evidence="1">Cell outer membrane</location>
    </subcellularLocation>
</comment>
<keyword evidence="9" id="KW-1185">Reference proteome</keyword>